<organism evidence="1">
    <name type="scientific">marine sediment metagenome</name>
    <dbReference type="NCBI Taxonomy" id="412755"/>
    <lineage>
        <taxon>unclassified sequences</taxon>
        <taxon>metagenomes</taxon>
        <taxon>ecological metagenomes</taxon>
    </lineage>
</organism>
<feature type="non-terminal residue" evidence="1">
    <location>
        <position position="1"/>
    </location>
</feature>
<name>X1K593_9ZZZZ</name>
<dbReference type="EMBL" id="BARU01040207">
    <property type="protein sequence ID" value="GAH88810.1"/>
    <property type="molecule type" value="Genomic_DNA"/>
</dbReference>
<protein>
    <submittedName>
        <fullName evidence="1">Uncharacterized protein</fullName>
    </submittedName>
</protein>
<evidence type="ECO:0000313" key="1">
    <source>
        <dbReference type="EMBL" id="GAH88810.1"/>
    </source>
</evidence>
<comment type="caution">
    <text evidence="1">The sequence shown here is derived from an EMBL/GenBank/DDBJ whole genome shotgun (WGS) entry which is preliminary data.</text>
</comment>
<sequence length="234" mass="26080">EHFLNGFAVVENEEEADIVLSGSDVSSLIDRGLVAELHKARLSLLKERKVPTALSQVVEVDSEIRFMDDVIENWDDEEDRMDSLLDAINSKSAYSNFFRALMHSSEALNEEDTLNGFDDEIYLAKVDGIDGLGLFRKLRDRVKSGVKTIVKTAGTTVKKAVKAVVRFNPATIALRNASLLVMKLNLFGFASKLIYGYMNESQAKAKGLDLTEWRKVVNAKNQAEKWYTKAGGKS</sequence>
<gene>
    <name evidence="1" type="ORF">S03H2_62199</name>
</gene>
<proteinExistence type="predicted"/>
<accession>X1K593</accession>
<reference evidence="1" key="1">
    <citation type="journal article" date="2014" name="Front. Microbiol.">
        <title>High frequency of phylogenetically diverse reductive dehalogenase-homologous genes in deep subseafloor sedimentary metagenomes.</title>
        <authorList>
            <person name="Kawai M."/>
            <person name="Futagami T."/>
            <person name="Toyoda A."/>
            <person name="Takaki Y."/>
            <person name="Nishi S."/>
            <person name="Hori S."/>
            <person name="Arai W."/>
            <person name="Tsubouchi T."/>
            <person name="Morono Y."/>
            <person name="Uchiyama I."/>
            <person name="Ito T."/>
            <person name="Fujiyama A."/>
            <person name="Inagaki F."/>
            <person name="Takami H."/>
        </authorList>
    </citation>
    <scope>NUCLEOTIDE SEQUENCE</scope>
    <source>
        <strain evidence="1">Expedition CK06-06</strain>
    </source>
</reference>
<dbReference type="AlphaFoldDB" id="X1K593"/>
<feature type="non-terminal residue" evidence="1">
    <location>
        <position position="234"/>
    </location>
</feature>